<dbReference type="Pfam" id="PF13837">
    <property type="entry name" value="Myb_DNA-bind_4"/>
    <property type="match status" value="1"/>
</dbReference>
<organism evidence="8 9">
    <name type="scientific">Artemisia annua</name>
    <name type="common">Sweet wormwood</name>
    <dbReference type="NCBI Taxonomy" id="35608"/>
    <lineage>
        <taxon>Eukaryota</taxon>
        <taxon>Viridiplantae</taxon>
        <taxon>Streptophyta</taxon>
        <taxon>Embryophyta</taxon>
        <taxon>Tracheophyta</taxon>
        <taxon>Spermatophyta</taxon>
        <taxon>Magnoliopsida</taxon>
        <taxon>eudicotyledons</taxon>
        <taxon>Gunneridae</taxon>
        <taxon>Pentapetalae</taxon>
        <taxon>asterids</taxon>
        <taxon>campanulids</taxon>
        <taxon>Asterales</taxon>
        <taxon>Asteraceae</taxon>
        <taxon>Asteroideae</taxon>
        <taxon>Anthemideae</taxon>
        <taxon>Artemisiinae</taxon>
        <taxon>Artemisia</taxon>
    </lineage>
</organism>
<dbReference type="EMBL" id="PKPP01001497">
    <property type="protein sequence ID" value="PWA82212.1"/>
    <property type="molecule type" value="Genomic_DNA"/>
</dbReference>
<name>A0A2U1P8Z3_ARTAN</name>
<gene>
    <name evidence="8" type="ORF">CTI12_AA179550</name>
</gene>
<dbReference type="InterPro" id="IPR001005">
    <property type="entry name" value="SANT/Myb"/>
</dbReference>
<dbReference type="CDD" id="cd12203">
    <property type="entry name" value="GT1"/>
    <property type="match status" value="1"/>
</dbReference>
<evidence type="ECO:0000256" key="4">
    <source>
        <dbReference type="ARBA" id="ARBA00023163"/>
    </source>
</evidence>
<keyword evidence="3" id="KW-0238">DNA-binding</keyword>
<evidence type="ECO:0000256" key="6">
    <source>
        <dbReference type="SAM" id="MobiDB-lite"/>
    </source>
</evidence>
<evidence type="ECO:0000256" key="1">
    <source>
        <dbReference type="ARBA" id="ARBA00004123"/>
    </source>
</evidence>
<dbReference type="PROSITE" id="PS50090">
    <property type="entry name" value="MYB_LIKE"/>
    <property type="match status" value="1"/>
</dbReference>
<dbReference type="PANTHER" id="PTHR21654">
    <property type="entry name" value="FI21293P1"/>
    <property type="match status" value="1"/>
</dbReference>
<dbReference type="STRING" id="35608.A0A2U1P8Z3"/>
<accession>A0A2U1P8Z3</accession>
<dbReference type="GO" id="GO:0005634">
    <property type="term" value="C:nucleus"/>
    <property type="evidence" value="ECO:0007669"/>
    <property type="project" value="UniProtKB-SubCell"/>
</dbReference>
<feature type="domain" description="Myb-like" evidence="7">
    <location>
        <begin position="56"/>
        <end position="112"/>
    </location>
</feature>
<feature type="compositionally biased region" description="Polar residues" evidence="6">
    <location>
        <begin position="142"/>
        <end position="159"/>
    </location>
</feature>
<dbReference type="PANTHER" id="PTHR21654:SF84">
    <property type="entry name" value="SI:DKEY-66I24.7"/>
    <property type="match status" value="1"/>
</dbReference>
<dbReference type="Gene3D" id="1.10.10.60">
    <property type="entry name" value="Homeodomain-like"/>
    <property type="match status" value="1"/>
</dbReference>
<keyword evidence="9" id="KW-1185">Reference proteome</keyword>
<dbReference type="AlphaFoldDB" id="A0A2U1P8Z3"/>
<evidence type="ECO:0000313" key="8">
    <source>
        <dbReference type="EMBL" id="PWA82212.1"/>
    </source>
</evidence>
<keyword evidence="2" id="KW-0805">Transcription regulation</keyword>
<evidence type="ECO:0000256" key="5">
    <source>
        <dbReference type="ARBA" id="ARBA00023242"/>
    </source>
</evidence>
<dbReference type="InterPro" id="IPR044822">
    <property type="entry name" value="Myb_DNA-bind_4"/>
</dbReference>
<evidence type="ECO:0000256" key="3">
    <source>
        <dbReference type="ARBA" id="ARBA00023125"/>
    </source>
</evidence>
<keyword evidence="4" id="KW-0804">Transcription</keyword>
<feature type="region of interest" description="Disordered" evidence="6">
    <location>
        <begin position="142"/>
        <end position="214"/>
    </location>
</feature>
<evidence type="ECO:0000313" key="9">
    <source>
        <dbReference type="Proteomes" id="UP000245207"/>
    </source>
</evidence>
<dbReference type="FunFam" id="1.10.10.60:FF:000032">
    <property type="entry name" value="Zinc finger and SCAN domain-containing 20"/>
    <property type="match status" value="1"/>
</dbReference>
<evidence type="ECO:0000259" key="7">
    <source>
        <dbReference type="PROSITE" id="PS50090"/>
    </source>
</evidence>
<dbReference type="GO" id="GO:0006355">
    <property type="term" value="P:regulation of DNA-templated transcription"/>
    <property type="evidence" value="ECO:0007669"/>
    <property type="project" value="UniProtKB-ARBA"/>
</dbReference>
<evidence type="ECO:0000256" key="2">
    <source>
        <dbReference type="ARBA" id="ARBA00023015"/>
    </source>
</evidence>
<proteinExistence type="predicted"/>
<reference evidence="8 9" key="1">
    <citation type="journal article" date="2018" name="Mol. Plant">
        <title>The genome of Artemisia annua provides insight into the evolution of Asteraceae family and artemisinin biosynthesis.</title>
        <authorList>
            <person name="Shen Q."/>
            <person name="Zhang L."/>
            <person name="Liao Z."/>
            <person name="Wang S."/>
            <person name="Yan T."/>
            <person name="Shi P."/>
            <person name="Liu M."/>
            <person name="Fu X."/>
            <person name="Pan Q."/>
            <person name="Wang Y."/>
            <person name="Lv Z."/>
            <person name="Lu X."/>
            <person name="Zhang F."/>
            <person name="Jiang W."/>
            <person name="Ma Y."/>
            <person name="Chen M."/>
            <person name="Hao X."/>
            <person name="Li L."/>
            <person name="Tang Y."/>
            <person name="Lv G."/>
            <person name="Zhou Y."/>
            <person name="Sun X."/>
            <person name="Brodelius P.E."/>
            <person name="Rose J.K.C."/>
            <person name="Tang K."/>
        </authorList>
    </citation>
    <scope>NUCLEOTIDE SEQUENCE [LARGE SCALE GENOMIC DNA]</scope>
    <source>
        <strain evidence="9">cv. Huhao1</strain>
        <tissue evidence="8">Leaf</tissue>
    </source>
</reference>
<dbReference type="Proteomes" id="UP000245207">
    <property type="component" value="Unassembled WGS sequence"/>
</dbReference>
<comment type="subcellular location">
    <subcellularLocation>
        <location evidence="1">Nucleus</location>
    </subcellularLocation>
</comment>
<comment type="caution">
    <text evidence="8">The sequence shown here is derived from an EMBL/GenBank/DDBJ whole genome shotgun (WGS) entry which is preliminary data.</text>
</comment>
<dbReference type="OrthoDB" id="691673at2759"/>
<dbReference type="GO" id="GO:0003677">
    <property type="term" value="F:DNA binding"/>
    <property type="evidence" value="ECO:0007669"/>
    <property type="project" value="UniProtKB-KW"/>
</dbReference>
<sequence length="303" mass="35559">MFNSTTGSDMNPNNNETLAHLTQMMMMNIPQEQQQQPVLISGGVGEVEEYGRVAAWSERETRDLIAIRGELEGDFVVSKRNKGLWEVVGSKMKELGYSRSGDQCKCKWKNLVTRYKGKETSGDSTRSFPFFDELHTLFTRTSANTPQTPFDPEATSSQSKSKKRVTRTDSYQSLEEISEDEDEKNITKLPMPPRKKPEREKHPQASKPQTSGNSSIQEILQNFFQQQQMIDDQWRQLMDKHAYERQLFDQEWRQSMEKLEIERMRMEQSWREKEEQRKIREESRAERRDALLTLLLNKLVHEQ</sequence>
<protein>
    <submittedName>
        <fullName evidence="8">Myb-like domain-containing protein</fullName>
    </submittedName>
</protein>
<keyword evidence="5" id="KW-0539">Nucleus</keyword>